<sequence length="121" mass="12806">QAPRVPFAFPLSQATAGQLLSTDAATFTTCLHSLLGKNVVLNDNQFGALTSFTLNLSCGTFQSSTMLKRLNNGEDPNTVAAAEIPRFNKAGGKVFSGLSNRRAAEVQLFQTPSSVTAQPLC</sequence>
<dbReference type="InterPro" id="IPR023346">
    <property type="entry name" value="Lysozyme-like_dom_sf"/>
</dbReference>
<dbReference type="OrthoDB" id="5358886at2759"/>
<dbReference type="PANTHER" id="PTHR38107">
    <property type="match status" value="1"/>
</dbReference>
<dbReference type="PANTHER" id="PTHR38107:SF3">
    <property type="entry name" value="LYSOZYME RRRD-RELATED"/>
    <property type="match status" value="1"/>
</dbReference>
<keyword evidence="4" id="KW-0378">Hydrolase</keyword>
<evidence type="ECO:0000256" key="2">
    <source>
        <dbReference type="ARBA" id="ARBA00022638"/>
    </source>
</evidence>
<dbReference type="Proteomes" id="UP000054270">
    <property type="component" value="Unassembled WGS sequence"/>
</dbReference>
<accession>A0A0D2LCI8</accession>
<dbReference type="Gene3D" id="1.10.530.40">
    <property type="match status" value="1"/>
</dbReference>
<keyword evidence="3" id="KW-1035">Host cytoplasm</keyword>
<dbReference type="GO" id="GO:0003796">
    <property type="term" value="F:lysozyme activity"/>
    <property type="evidence" value="ECO:0007669"/>
    <property type="project" value="InterPro"/>
</dbReference>
<evidence type="ECO:0000256" key="1">
    <source>
        <dbReference type="ARBA" id="ARBA00022529"/>
    </source>
</evidence>
<evidence type="ECO:0000313" key="4">
    <source>
        <dbReference type="EMBL" id="KJA24992.1"/>
    </source>
</evidence>
<dbReference type="InterPro" id="IPR033907">
    <property type="entry name" value="Endolysin_autolysin"/>
</dbReference>
<dbReference type="InterPro" id="IPR051018">
    <property type="entry name" value="Bacteriophage_GH24"/>
</dbReference>
<gene>
    <name evidence="4" type="ORF">HYPSUDRAFT_135638</name>
</gene>
<dbReference type="SUPFAM" id="SSF53955">
    <property type="entry name" value="Lysozyme-like"/>
    <property type="match status" value="1"/>
</dbReference>
<protein>
    <submittedName>
        <fullName evidence="4">Glycoside hydrolase family 24 protein</fullName>
    </submittedName>
</protein>
<dbReference type="InterPro" id="IPR002196">
    <property type="entry name" value="Glyco_hydro_24"/>
</dbReference>
<evidence type="ECO:0000313" key="5">
    <source>
        <dbReference type="Proteomes" id="UP000054270"/>
    </source>
</evidence>
<name>A0A0D2LCI8_HYPSF</name>
<proteinExistence type="predicted"/>
<dbReference type="GO" id="GO:0016998">
    <property type="term" value="P:cell wall macromolecule catabolic process"/>
    <property type="evidence" value="ECO:0007669"/>
    <property type="project" value="InterPro"/>
</dbReference>
<feature type="non-terminal residue" evidence="4">
    <location>
        <position position="1"/>
    </location>
</feature>
<dbReference type="GO" id="GO:0031640">
    <property type="term" value="P:killing of cells of another organism"/>
    <property type="evidence" value="ECO:0007669"/>
    <property type="project" value="UniProtKB-KW"/>
</dbReference>
<dbReference type="EMBL" id="KN817534">
    <property type="protein sequence ID" value="KJA24992.1"/>
    <property type="molecule type" value="Genomic_DNA"/>
</dbReference>
<dbReference type="Pfam" id="PF00959">
    <property type="entry name" value="Phage_lysozyme"/>
    <property type="match status" value="1"/>
</dbReference>
<dbReference type="CDD" id="cd00737">
    <property type="entry name" value="lyz_endolysin_autolysin"/>
    <property type="match status" value="1"/>
</dbReference>
<dbReference type="InterPro" id="IPR023347">
    <property type="entry name" value="Lysozyme_dom_sf"/>
</dbReference>
<organism evidence="4 5">
    <name type="scientific">Hypholoma sublateritium (strain FD-334 SS-4)</name>
    <dbReference type="NCBI Taxonomy" id="945553"/>
    <lineage>
        <taxon>Eukaryota</taxon>
        <taxon>Fungi</taxon>
        <taxon>Dikarya</taxon>
        <taxon>Basidiomycota</taxon>
        <taxon>Agaricomycotina</taxon>
        <taxon>Agaricomycetes</taxon>
        <taxon>Agaricomycetidae</taxon>
        <taxon>Agaricales</taxon>
        <taxon>Agaricineae</taxon>
        <taxon>Strophariaceae</taxon>
        <taxon>Hypholoma</taxon>
    </lineage>
</organism>
<reference evidence="5" key="1">
    <citation type="submission" date="2014-04" db="EMBL/GenBank/DDBJ databases">
        <title>Evolutionary Origins and Diversification of the Mycorrhizal Mutualists.</title>
        <authorList>
            <consortium name="DOE Joint Genome Institute"/>
            <consortium name="Mycorrhizal Genomics Consortium"/>
            <person name="Kohler A."/>
            <person name="Kuo A."/>
            <person name="Nagy L.G."/>
            <person name="Floudas D."/>
            <person name="Copeland A."/>
            <person name="Barry K.W."/>
            <person name="Cichocki N."/>
            <person name="Veneault-Fourrey C."/>
            <person name="LaButti K."/>
            <person name="Lindquist E.A."/>
            <person name="Lipzen A."/>
            <person name="Lundell T."/>
            <person name="Morin E."/>
            <person name="Murat C."/>
            <person name="Riley R."/>
            <person name="Ohm R."/>
            <person name="Sun H."/>
            <person name="Tunlid A."/>
            <person name="Henrissat B."/>
            <person name="Grigoriev I.V."/>
            <person name="Hibbett D.S."/>
            <person name="Martin F."/>
        </authorList>
    </citation>
    <scope>NUCLEOTIDE SEQUENCE [LARGE SCALE GENOMIC DNA]</scope>
    <source>
        <strain evidence="5">FD-334 SS-4</strain>
    </source>
</reference>
<dbReference type="OMA" id="CEANNDG"/>
<dbReference type="AlphaFoldDB" id="A0A0D2LCI8"/>
<dbReference type="GO" id="GO:0042742">
    <property type="term" value="P:defense response to bacterium"/>
    <property type="evidence" value="ECO:0007669"/>
    <property type="project" value="UniProtKB-KW"/>
</dbReference>
<keyword evidence="5" id="KW-1185">Reference proteome</keyword>
<keyword evidence="1" id="KW-0929">Antimicrobial</keyword>
<keyword evidence="2" id="KW-0081">Bacteriolytic enzyme</keyword>
<dbReference type="GO" id="GO:0009253">
    <property type="term" value="P:peptidoglycan catabolic process"/>
    <property type="evidence" value="ECO:0007669"/>
    <property type="project" value="InterPro"/>
</dbReference>
<evidence type="ECO:0000256" key="3">
    <source>
        <dbReference type="ARBA" id="ARBA00023200"/>
    </source>
</evidence>